<dbReference type="SMART" id="SM01133">
    <property type="entry name" value="DeoC"/>
    <property type="match status" value="1"/>
</dbReference>
<dbReference type="PANTHER" id="PTHR10889:SF1">
    <property type="entry name" value="DEOXYRIBOSE-PHOSPHATE ALDOLASE"/>
    <property type="match status" value="1"/>
</dbReference>
<evidence type="ECO:0000313" key="8">
    <source>
        <dbReference type="EMBL" id="ACA59750.1"/>
    </source>
</evidence>
<dbReference type="GO" id="GO:0016052">
    <property type="term" value="P:carbohydrate catabolic process"/>
    <property type="evidence" value="ECO:0007669"/>
    <property type="project" value="TreeGrafter"/>
</dbReference>
<comment type="function">
    <text evidence="6 7">Catalyzes a reversible aldol reaction between acetaldehyde and D-glyceraldehyde 3-phosphate to generate 2-deoxy-D-ribose 5-phosphate.</text>
</comment>
<dbReference type="OrthoDB" id="9778711at2"/>
<dbReference type="InterPro" id="IPR013785">
    <property type="entry name" value="Aldolase_TIM"/>
</dbReference>
<evidence type="ECO:0000256" key="2">
    <source>
        <dbReference type="ARBA" id="ARBA00022490"/>
    </source>
</evidence>
<dbReference type="AlphaFoldDB" id="B1I3W5"/>
<dbReference type="Gene3D" id="3.20.20.70">
    <property type="entry name" value="Aldolase class I"/>
    <property type="match status" value="1"/>
</dbReference>
<dbReference type="GO" id="GO:0009264">
    <property type="term" value="P:deoxyribonucleotide catabolic process"/>
    <property type="evidence" value="ECO:0007669"/>
    <property type="project" value="UniProtKB-UniRule"/>
</dbReference>
<dbReference type="PIRSF" id="PIRSF001357">
    <property type="entry name" value="DeoC"/>
    <property type="match status" value="1"/>
</dbReference>
<protein>
    <recommendedName>
        <fullName evidence="7">Deoxyribose-phosphate aldolase</fullName>
        <shortName evidence="7">DERA</shortName>
        <ecNumber evidence="7">4.1.2.4</ecNumber>
    </recommendedName>
    <alternativeName>
        <fullName evidence="7">2-deoxy-D-ribose 5-phosphate aldolase</fullName>
    </alternativeName>
    <alternativeName>
        <fullName evidence="7">Phosphodeoxyriboaldolase</fullName>
        <shortName evidence="7">Deoxyriboaldolase</shortName>
    </alternativeName>
</protein>
<dbReference type="Pfam" id="PF01791">
    <property type="entry name" value="DeoC"/>
    <property type="match status" value="1"/>
</dbReference>
<evidence type="ECO:0000256" key="1">
    <source>
        <dbReference type="ARBA" id="ARBA00010936"/>
    </source>
</evidence>
<evidence type="ECO:0000256" key="6">
    <source>
        <dbReference type="ARBA" id="ARBA00056337"/>
    </source>
</evidence>
<comment type="subcellular location">
    <subcellularLocation>
        <location evidence="7">Cytoplasm</location>
    </subcellularLocation>
</comment>
<keyword evidence="9" id="KW-1185">Reference proteome</keyword>
<evidence type="ECO:0000256" key="3">
    <source>
        <dbReference type="ARBA" id="ARBA00023239"/>
    </source>
</evidence>
<dbReference type="GO" id="GO:0006018">
    <property type="term" value="P:2-deoxyribose 1-phosphate catabolic process"/>
    <property type="evidence" value="ECO:0007669"/>
    <property type="project" value="UniProtKB-UniRule"/>
</dbReference>
<dbReference type="NCBIfam" id="TIGR00126">
    <property type="entry name" value="deoC"/>
    <property type="match status" value="1"/>
</dbReference>
<dbReference type="SUPFAM" id="SSF51569">
    <property type="entry name" value="Aldolase"/>
    <property type="match status" value="1"/>
</dbReference>
<evidence type="ECO:0000313" key="9">
    <source>
        <dbReference type="Proteomes" id="UP000008544"/>
    </source>
</evidence>
<comment type="pathway">
    <text evidence="7">Carbohydrate degradation; 2-deoxy-D-ribose 1-phosphate degradation; D-glyceraldehyde 3-phosphate and acetaldehyde from 2-deoxy-alpha-D-ribose 1-phosphate: step 2/2.</text>
</comment>
<name>B1I3W5_DESAP</name>
<dbReference type="GO" id="GO:0005737">
    <property type="term" value="C:cytoplasm"/>
    <property type="evidence" value="ECO:0007669"/>
    <property type="project" value="UniProtKB-SubCell"/>
</dbReference>
<dbReference type="GO" id="GO:0004139">
    <property type="term" value="F:deoxyribose-phosphate aldolase activity"/>
    <property type="evidence" value="ECO:0007669"/>
    <property type="project" value="UniProtKB-UniRule"/>
</dbReference>
<dbReference type="InterPro" id="IPR028581">
    <property type="entry name" value="DeoC_typeI"/>
</dbReference>
<comment type="catalytic activity">
    <reaction evidence="5 7">
        <text>2-deoxy-D-ribose 5-phosphate = D-glyceraldehyde 3-phosphate + acetaldehyde</text>
        <dbReference type="Rhea" id="RHEA:12821"/>
        <dbReference type="ChEBI" id="CHEBI:15343"/>
        <dbReference type="ChEBI" id="CHEBI:59776"/>
        <dbReference type="ChEBI" id="CHEBI:62877"/>
        <dbReference type="EC" id="4.1.2.4"/>
    </reaction>
</comment>
<gene>
    <name evidence="7" type="primary">deoC</name>
    <name evidence="8" type="ordered locus">Daud_1239</name>
</gene>
<sequence>MSTWCGWPRKDNSEQEESDIDRLKLAQAIDHTLLRADGTQDEVRNLCREAREFGFGAVCVNPCFVSLAARELDGTGVKVCTVIGFPLGANAVETKVTEARLAATDGAHEIDIVLNIGALKEGDSKYLMSEADKVIEGARDVNRDILVKLIAETGFLTADEKLLACWVATGSGADYIKNATGYGPTGAQPDEIRFLRKAVGSHFGVKAAGGIRDLKTALALLEAGADRLGTSSGIRIIREWPAE</sequence>
<reference evidence="8" key="1">
    <citation type="submission" date="2007-10" db="EMBL/GenBank/DDBJ databases">
        <authorList>
            <consortium name="US DOE Joint Genome Institute (JGI-PGF)"/>
            <person name="Copeland A."/>
            <person name="Lucas S."/>
            <person name="Lapidus A."/>
            <person name="Barry K."/>
            <person name="Glavina del Rio T."/>
            <person name="Dalin E."/>
            <person name="Tice H."/>
            <person name="Bruce D."/>
            <person name="Pitluck S."/>
            <person name="Lowry S.R."/>
            <person name="Larimer F."/>
            <person name="Land M.L."/>
            <person name="Hauser L."/>
            <person name="Kyrpides N."/>
            <person name="Ivanova N.N."/>
            <person name="Richardson P."/>
        </authorList>
    </citation>
    <scope>NUCLEOTIDE SEQUENCE</scope>
    <source>
        <strain evidence="8">MP104C</strain>
    </source>
</reference>
<feature type="active site" description="Schiff-base intermediate with acetaldehyde" evidence="7">
    <location>
        <position position="177"/>
    </location>
</feature>
<dbReference type="InterPro" id="IPR002915">
    <property type="entry name" value="DeoC/FbaB/LacD_aldolase"/>
</dbReference>
<accession>B1I3W5</accession>
<dbReference type="CDD" id="cd00959">
    <property type="entry name" value="DeoC"/>
    <property type="match status" value="1"/>
</dbReference>
<dbReference type="KEGG" id="dau:Daud_1239"/>
<keyword evidence="3 7" id="KW-0456">Lyase</keyword>
<proteinExistence type="inferred from homology"/>
<dbReference type="STRING" id="477974.Daud_1239"/>
<dbReference type="UniPathway" id="UPA00002">
    <property type="reaction ID" value="UER00468"/>
</dbReference>
<evidence type="ECO:0000256" key="4">
    <source>
        <dbReference type="ARBA" id="ARBA00023270"/>
    </source>
</evidence>
<dbReference type="eggNOG" id="COG0274">
    <property type="taxonomic scope" value="Bacteria"/>
</dbReference>
<comment type="similarity">
    <text evidence="1 7">Belongs to the DeoC/FbaB aldolase family. DeoC type 1 subfamily.</text>
</comment>
<dbReference type="Proteomes" id="UP000008544">
    <property type="component" value="Chromosome"/>
</dbReference>
<feature type="active site" description="Proton donor/acceptor" evidence="7">
    <location>
        <position position="206"/>
    </location>
</feature>
<organism evidence="8 9">
    <name type="scientific">Desulforudis audaxviator (strain MP104C)</name>
    <dbReference type="NCBI Taxonomy" id="477974"/>
    <lineage>
        <taxon>Bacteria</taxon>
        <taxon>Bacillati</taxon>
        <taxon>Bacillota</taxon>
        <taxon>Clostridia</taxon>
        <taxon>Thermoanaerobacterales</taxon>
        <taxon>Candidatus Desulforudaceae</taxon>
        <taxon>Candidatus Desulforudis</taxon>
    </lineage>
</organism>
<dbReference type="HOGENOM" id="CLU_053595_0_2_9"/>
<feature type="active site" description="Proton donor/acceptor" evidence="7">
    <location>
        <position position="111"/>
    </location>
</feature>
<dbReference type="FunFam" id="3.20.20.70:FF:000044">
    <property type="entry name" value="Deoxyribose-phosphate aldolase"/>
    <property type="match status" value="1"/>
</dbReference>
<evidence type="ECO:0000256" key="5">
    <source>
        <dbReference type="ARBA" id="ARBA00048791"/>
    </source>
</evidence>
<keyword evidence="4 7" id="KW-0704">Schiff base</keyword>
<reference evidence="8" key="2">
    <citation type="journal article" date="2008" name="Science">
        <title>Environmental genomics reveals a single-species ecosystem deep within Earth.</title>
        <authorList>
            <person name="Chivian D."/>
            <person name="Brodie E.L."/>
            <person name="Alm E.J."/>
            <person name="Culley D.E."/>
            <person name="Dehal P.S."/>
            <person name="Desantis T.Z."/>
            <person name="Gihring T.M."/>
            <person name="Lapidus A."/>
            <person name="Lin L.H."/>
            <person name="Lowry S.R."/>
            <person name="Moser D.P."/>
            <person name="Richardson P.M."/>
            <person name="Southam G."/>
            <person name="Wanger G."/>
            <person name="Pratt L.M."/>
            <person name="Andersen G.L."/>
            <person name="Hazen T.C."/>
            <person name="Brockman F.J."/>
            <person name="Arkin A.P."/>
            <person name="Onstott T.C."/>
        </authorList>
    </citation>
    <scope>NUCLEOTIDE SEQUENCE [LARGE SCALE GENOMIC DNA]</scope>
    <source>
        <strain evidence="8">MP104C</strain>
    </source>
</reference>
<evidence type="ECO:0000256" key="7">
    <source>
        <dbReference type="HAMAP-Rule" id="MF_00114"/>
    </source>
</evidence>
<dbReference type="EC" id="4.1.2.4" evidence="7"/>
<dbReference type="HAMAP" id="MF_00114">
    <property type="entry name" value="DeoC_type1"/>
    <property type="match status" value="1"/>
</dbReference>
<keyword evidence="2 7" id="KW-0963">Cytoplasm</keyword>
<dbReference type="EMBL" id="CP000860">
    <property type="protein sequence ID" value="ACA59750.1"/>
    <property type="molecule type" value="Genomic_DNA"/>
</dbReference>
<dbReference type="InterPro" id="IPR011343">
    <property type="entry name" value="DeoC"/>
</dbReference>
<dbReference type="PANTHER" id="PTHR10889">
    <property type="entry name" value="DEOXYRIBOSE-PHOSPHATE ALDOLASE"/>
    <property type="match status" value="1"/>
</dbReference>